<accession>A0AAN9F3I5</accession>
<comment type="caution">
    <text evidence="5">The sequence shown here is derived from an EMBL/GenBank/DDBJ whole genome shotgun (WGS) entry which is preliminary data.</text>
</comment>
<sequence>MVFTAYAIKVALAQRYYASIKTWHLPPEFGEDLKYGKSIPDMIDTYKNTWMTYSPELKFIYVPLMEYNHWYLMVVSMSDRTVYHVDSYLQDHDIEDRRAVIRNVCEALYKIMTSDAYGDSAVYTPFDLEQWPIDIARGVPNMGSSANSSIWVLQWMLMEDSFAPNLPGL</sequence>
<evidence type="ECO:0000313" key="6">
    <source>
        <dbReference type="Proteomes" id="UP001372338"/>
    </source>
</evidence>
<dbReference type="Gene3D" id="3.40.395.10">
    <property type="entry name" value="Adenoviral Proteinase, Chain A"/>
    <property type="match status" value="1"/>
</dbReference>
<dbReference type="InterPro" id="IPR038765">
    <property type="entry name" value="Papain-like_cys_pep_sf"/>
</dbReference>
<dbReference type="Pfam" id="PF02902">
    <property type="entry name" value="Peptidase_C48"/>
    <property type="match status" value="1"/>
</dbReference>
<gene>
    <name evidence="5" type="ORF">RIF29_20931</name>
</gene>
<evidence type="ECO:0000259" key="4">
    <source>
        <dbReference type="PROSITE" id="PS50600"/>
    </source>
</evidence>
<name>A0AAN9F3I5_CROPI</name>
<dbReference type="Proteomes" id="UP001372338">
    <property type="component" value="Unassembled WGS sequence"/>
</dbReference>
<evidence type="ECO:0000313" key="5">
    <source>
        <dbReference type="EMBL" id="KAK7268236.1"/>
    </source>
</evidence>
<dbReference type="InterPro" id="IPR003653">
    <property type="entry name" value="Peptidase_C48_C"/>
</dbReference>
<reference evidence="5 6" key="1">
    <citation type="submission" date="2024-01" db="EMBL/GenBank/DDBJ databases">
        <title>The genomes of 5 underutilized Papilionoideae crops provide insights into root nodulation and disease resistanc.</title>
        <authorList>
            <person name="Yuan L."/>
        </authorList>
    </citation>
    <scope>NUCLEOTIDE SEQUENCE [LARGE SCALE GENOMIC DNA]</scope>
    <source>
        <strain evidence="5">ZHUSHIDOU_FW_LH</strain>
        <tissue evidence="5">Leaf</tissue>
    </source>
</reference>
<protein>
    <recommendedName>
        <fullName evidence="4">Ubiquitin-like protease family profile domain-containing protein</fullName>
    </recommendedName>
</protein>
<dbReference type="EMBL" id="JAYWIO010000004">
    <property type="protein sequence ID" value="KAK7268236.1"/>
    <property type="molecule type" value="Genomic_DNA"/>
</dbReference>
<evidence type="ECO:0000256" key="1">
    <source>
        <dbReference type="ARBA" id="ARBA00005234"/>
    </source>
</evidence>
<keyword evidence="6" id="KW-1185">Reference proteome</keyword>
<dbReference type="AlphaFoldDB" id="A0AAN9F3I5"/>
<dbReference type="PROSITE" id="PS50600">
    <property type="entry name" value="ULP_PROTEASE"/>
    <property type="match status" value="1"/>
</dbReference>
<proteinExistence type="inferred from homology"/>
<dbReference type="GO" id="GO:0006508">
    <property type="term" value="P:proteolysis"/>
    <property type="evidence" value="ECO:0007669"/>
    <property type="project" value="UniProtKB-KW"/>
</dbReference>
<evidence type="ECO:0000256" key="2">
    <source>
        <dbReference type="ARBA" id="ARBA00022670"/>
    </source>
</evidence>
<keyword evidence="2" id="KW-0645">Protease</keyword>
<keyword evidence="3" id="KW-0378">Hydrolase</keyword>
<evidence type="ECO:0000256" key="3">
    <source>
        <dbReference type="ARBA" id="ARBA00022801"/>
    </source>
</evidence>
<dbReference type="SUPFAM" id="SSF54001">
    <property type="entry name" value="Cysteine proteinases"/>
    <property type="match status" value="1"/>
</dbReference>
<organism evidence="5 6">
    <name type="scientific">Crotalaria pallida</name>
    <name type="common">Smooth rattlebox</name>
    <name type="synonym">Crotalaria striata</name>
    <dbReference type="NCBI Taxonomy" id="3830"/>
    <lineage>
        <taxon>Eukaryota</taxon>
        <taxon>Viridiplantae</taxon>
        <taxon>Streptophyta</taxon>
        <taxon>Embryophyta</taxon>
        <taxon>Tracheophyta</taxon>
        <taxon>Spermatophyta</taxon>
        <taxon>Magnoliopsida</taxon>
        <taxon>eudicotyledons</taxon>
        <taxon>Gunneridae</taxon>
        <taxon>Pentapetalae</taxon>
        <taxon>rosids</taxon>
        <taxon>fabids</taxon>
        <taxon>Fabales</taxon>
        <taxon>Fabaceae</taxon>
        <taxon>Papilionoideae</taxon>
        <taxon>50 kb inversion clade</taxon>
        <taxon>genistoids sensu lato</taxon>
        <taxon>core genistoids</taxon>
        <taxon>Crotalarieae</taxon>
        <taxon>Crotalaria</taxon>
    </lineage>
</organism>
<dbReference type="GO" id="GO:0008234">
    <property type="term" value="F:cysteine-type peptidase activity"/>
    <property type="evidence" value="ECO:0007669"/>
    <property type="project" value="InterPro"/>
</dbReference>
<feature type="domain" description="Ubiquitin-like protease family profile" evidence="4">
    <location>
        <begin position="1"/>
        <end position="159"/>
    </location>
</feature>
<comment type="similarity">
    <text evidence="1">Belongs to the peptidase C48 family.</text>
</comment>